<comment type="caution">
    <text evidence="1">The sequence shown here is derived from an EMBL/GenBank/DDBJ whole genome shotgun (WGS) entry which is preliminary data.</text>
</comment>
<keyword evidence="2" id="KW-1185">Reference proteome</keyword>
<dbReference type="EMBL" id="PQXH01000053">
    <property type="protein sequence ID" value="TGO14441.1"/>
    <property type="molecule type" value="Genomic_DNA"/>
</dbReference>
<protein>
    <submittedName>
        <fullName evidence="1">Uncharacterized protein</fullName>
    </submittedName>
</protein>
<gene>
    <name evidence="1" type="ORF">BTUL_0053g00400</name>
</gene>
<evidence type="ECO:0000313" key="1">
    <source>
        <dbReference type="EMBL" id="TGO14441.1"/>
    </source>
</evidence>
<sequence>MNSQTPRDPTIHALLNIPQKDQAQSILLSQYPLVTPHRICNALSKSHANTALIAFSSKVN</sequence>
<dbReference type="Proteomes" id="UP000297777">
    <property type="component" value="Unassembled WGS sequence"/>
</dbReference>
<dbReference type="AlphaFoldDB" id="A0A4Z1EYZ3"/>
<reference evidence="1 2" key="1">
    <citation type="submission" date="2017-12" db="EMBL/GenBank/DDBJ databases">
        <title>Comparative genomics of Botrytis spp.</title>
        <authorList>
            <person name="Valero-Jimenez C.A."/>
            <person name="Tapia P."/>
            <person name="Veloso J."/>
            <person name="Silva-Moreno E."/>
            <person name="Staats M."/>
            <person name="Valdes J.H."/>
            <person name="Van Kan J.A.L."/>
        </authorList>
    </citation>
    <scope>NUCLEOTIDE SEQUENCE [LARGE SCALE GENOMIC DNA]</scope>
    <source>
        <strain evidence="1 2">Bt9001</strain>
    </source>
</reference>
<proteinExistence type="predicted"/>
<organism evidence="1 2">
    <name type="scientific">Botrytis tulipae</name>
    <dbReference type="NCBI Taxonomy" id="87230"/>
    <lineage>
        <taxon>Eukaryota</taxon>
        <taxon>Fungi</taxon>
        <taxon>Dikarya</taxon>
        <taxon>Ascomycota</taxon>
        <taxon>Pezizomycotina</taxon>
        <taxon>Leotiomycetes</taxon>
        <taxon>Helotiales</taxon>
        <taxon>Sclerotiniaceae</taxon>
        <taxon>Botrytis</taxon>
    </lineage>
</organism>
<name>A0A4Z1EYZ3_9HELO</name>
<evidence type="ECO:0000313" key="2">
    <source>
        <dbReference type="Proteomes" id="UP000297777"/>
    </source>
</evidence>
<accession>A0A4Z1EYZ3</accession>